<dbReference type="Pfam" id="PF00271">
    <property type="entry name" value="Helicase_C"/>
    <property type="match status" value="1"/>
</dbReference>
<evidence type="ECO:0000313" key="7">
    <source>
        <dbReference type="EMBL" id="OCH17691.1"/>
    </source>
</evidence>
<dbReference type="OrthoDB" id="9805617at2"/>
<keyword evidence="2" id="KW-0378">Hydrolase</keyword>
<evidence type="ECO:0000313" key="8">
    <source>
        <dbReference type="Proteomes" id="UP000093523"/>
    </source>
</evidence>
<dbReference type="Pfam" id="PF00270">
    <property type="entry name" value="DEAD"/>
    <property type="match status" value="1"/>
</dbReference>
<evidence type="ECO:0000256" key="1">
    <source>
        <dbReference type="ARBA" id="ARBA00022741"/>
    </source>
</evidence>
<keyword evidence="4" id="KW-0067">ATP-binding</keyword>
<comment type="caution">
    <text evidence="7">The sequence shown here is derived from an EMBL/GenBank/DDBJ whole genome shotgun (WGS) entry which is preliminary data.</text>
</comment>
<evidence type="ECO:0000256" key="2">
    <source>
        <dbReference type="ARBA" id="ARBA00022801"/>
    </source>
</evidence>
<dbReference type="EMBL" id="MAJU01000029">
    <property type="protein sequence ID" value="OCH17691.1"/>
    <property type="molecule type" value="Genomic_DNA"/>
</dbReference>
<dbReference type="PROSITE" id="PS51192">
    <property type="entry name" value="HELICASE_ATP_BIND_1"/>
    <property type="match status" value="1"/>
</dbReference>
<dbReference type="InterPro" id="IPR014001">
    <property type="entry name" value="Helicase_ATP-bd"/>
</dbReference>
<dbReference type="Proteomes" id="UP000093523">
    <property type="component" value="Unassembled WGS sequence"/>
</dbReference>
<dbReference type="RefSeq" id="WP_065612083.1">
    <property type="nucleotide sequence ID" value="NZ_CAWMPN010000029.1"/>
</dbReference>
<dbReference type="PANTHER" id="PTHR43519:SF1">
    <property type="entry name" value="ATP-DEPENDENT RNA HELICASE HRPB"/>
    <property type="match status" value="1"/>
</dbReference>
<dbReference type="Gene3D" id="3.40.50.300">
    <property type="entry name" value="P-loop containing nucleotide triphosphate hydrolases"/>
    <property type="match status" value="2"/>
</dbReference>
<evidence type="ECO:0000259" key="6">
    <source>
        <dbReference type="PROSITE" id="PS51194"/>
    </source>
</evidence>
<dbReference type="CDD" id="cd17917">
    <property type="entry name" value="DEXHc_RHA-like"/>
    <property type="match status" value="1"/>
</dbReference>
<dbReference type="InterPro" id="IPR027417">
    <property type="entry name" value="P-loop_NTPase"/>
</dbReference>
<feature type="domain" description="Helicase ATP-binding" evidence="5">
    <location>
        <begin position="13"/>
        <end position="166"/>
    </location>
</feature>
<feature type="domain" description="Helicase C-terminal" evidence="6">
    <location>
        <begin position="196"/>
        <end position="356"/>
    </location>
</feature>
<dbReference type="CDD" id="cd18791">
    <property type="entry name" value="SF2_C_RHA"/>
    <property type="match status" value="1"/>
</dbReference>
<name>A0A1B9NUI5_ALILO</name>
<dbReference type="SMART" id="SM00490">
    <property type="entry name" value="HELICc"/>
    <property type="match status" value="1"/>
</dbReference>
<dbReference type="SUPFAM" id="SSF52540">
    <property type="entry name" value="P-loop containing nucleoside triphosphate hydrolases"/>
    <property type="match status" value="1"/>
</dbReference>
<dbReference type="GO" id="GO:0016787">
    <property type="term" value="F:hydrolase activity"/>
    <property type="evidence" value="ECO:0007669"/>
    <property type="project" value="UniProtKB-KW"/>
</dbReference>
<keyword evidence="3 7" id="KW-0347">Helicase</keyword>
<dbReference type="STRING" id="688.A6E04_18955"/>
<dbReference type="SMART" id="SM00487">
    <property type="entry name" value="DEXDc"/>
    <property type="match status" value="1"/>
</dbReference>
<evidence type="ECO:0000256" key="4">
    <source>
        <dbReference type="ARBA" id="ARBA00022840"/>
    </source>
</evidence>
<dbReference type="GO" id="GO:0005524">
    <property type="term" value="F:ATP binding"/>
    <property type="evidence" value="ECO:0007669"/>
    <property type="project" value="UniProtKB-KW"/>
</dbReference>
<dbReference type="PANTHER" id="PTHR43519">
    <property type="entry name" value="ATP-DEPENDENT RNA HELICASE HRPB"/>
    <property type="match status" value="1"/>
</dbReference>
<keyword evidence="1" id="KW-0547">Nucleotide-binding</keyword>
<sequence>MSLLPINAIHSDFCSLICHKNLVVKSETGSGKSTHLPLWAAEYGRVLVIEPRRIACTALAEYLAEQRKEKVGDSIGYAIKLDSQYSDQSQVIFVTPGVALKWFMEDKLAHFDIVMIDEFHERRWDSDLLLSLLNTHNKHQLLLTSATMESERLAQYIDGVVLKAEGRQYPVSFSFLATQSQLMPSGKDLESRIVSTLQEALLNGQEGDVLIFLPGKKEITQCVQMASSLFPELDMIPLYAGVSDELRQRALSQSKKQRVIFSTNVAETSLTIPNITLVIDSGLERRTHQRNGRTALALHSISKASADQRAGRAGRTQAGHAIRLYGQHAPLELMTPPELQREELVEPVLAAASCGSVLCELSFLEPLPEKALGLAETKLQTMLALDDNKAITEYGLRLFPLPIDTLFAHLISIIEGKAEKETVVDLVSALSASQKLYSFEKSEMALDSFLRWNPKRCDVVTLVSLLRGHDCAGLVINEEVLKEAKALSEQIRHELELPSLEVSSRLKRESVLAQIVHKLPELVYVRRKKRREAFGNGYQEVVLGRESVFSQTEEAAIVFDQFSLPGRGSKQVMTIATVLTPIDMVLLIDEGLAEIQMGELVSHGDILQVERHHYYANRLIHTDYCEPENEASIPAIVGQVKKGQLFPGFRHDIETKIAAWTLYCQLNGNRKANELTFESWFTEQLGELGITSLDEMALFDESDFVFNGIPEWEWDEFISKYPQQVLLPELALTVEYFPFSKRLVLHYKMGGRKGELKRWELPSWTGWKIQYKKASRVIDIK</sequence>
<accession>A0A1B9NUI5</accession>
<dbReference type="AlphaFoldDB" id="A0A1B9NUI5"/>
<dbReference type="PROSITE" id="PS51194">
    <property type="entry name" value="HELICASE_CTER"/>
    <property type="match status" value="1"/>
</dbReference>
<reference evidence="7 8" key="1">
    <citation type="submission" date="2016-06" db="EMBL/GenBank/DDBJ databases">
        <authorList>
            <person name="Kjaerup R.B."/>
            <person name="Dalgaard T.S."/>
            <person name="Juul-Madsen H.R."/>
        </authorList>
    </citation>
    <scope>NUCLEOTIDE SEQUENCE [LARGE SCALE GENOMIC DNA]</scope>
    <source>
        <strain evidence="7 8">1S159</strain>
    </source>
</reference>
<dbReference type="GO" id="GO:0003676">
    <property type="term" value="F:nucleic acid binding"/>
    <property type="evidence" value="ECO:0007669"/>
    <property type="project" value="InterPro"/>
</dbReference>
<organism evidence="7 8">
    <name type="scientific">Aliivibrio logei</name>
    <name type="common">Vibrio logei</name>
    <dbReference type="NCBI Taxonomy" id="688"/>
    <lineage>
        <taxon>Bacteria</taxon>
        <taxon>Pseudomonadati</taxon>
        <taxon>Pseudomonadota</taxon>
        <taxon>Gammaproteobacteria</taxon>
        <taxon>Vibrionales</taxon>
        <taxon>Vibrionaceae</taxon>
        <taxon>Aliivibrio</taxon>
    </lineage>
</organism>
<evidence type="ECO:0000256" key="3">
    <source>
        <dbReference type="ARBA" id="ARBA00022806"/>
    </source>
</evidence>
<dbReference type="GO" id="GO:0004386">
    <property type="term" value="F:helicase activity"/>
    <property type="evidence" value="ECO:0007669"/>
    <property type="project" value="UniProtKB-KW"/>
</dbReference>
<evidence type="ECO:0000259" key="5">
    <source>
        <dbReference type="PROSITE" id="PS51192"/>
    </source>
</evidence>
<protein>
    <submittedName>
        <fullName evidence="7">DEAD/DEAH box helicase</fullName>
    </submittedName>
</protein>
<dbReference type="InterPro" id="IPR001650">
    <property type="entry name" value="Helicase_C-like"/>
</dbReference>
<proteinExistence type="predicted"/>
<gene>
    <name evidence="7" type="ORF">A6E04_18955</name>
</gene>
<dbReference type="InterPro" id="IPR011545">
    <property type="entry name" value="DEAD/DEAH_box_helicase_dom"/>
</dbReference>